<dbReference type="GO" id="GO:0005929">
    <property type="term" value="C:cilium"/>
    <property type="evidence" value="ECO:0007669"/>
    <property type="project" value="UniProtKB-SubCell"/>
</dbReference>
<dbReference type="GO" id="GO:0005819">
    <property type="term" value="C:spindle"/>
    <property type="evidence" value="ECO:0007669"/>
    <property type="project" value="UniProtKB-SubCell"/>
</dbReference>
<feature type="domain" description="UDENN FLCN/SMCR8-type" evidence="16">
    <location>
        <begin position="1"/>
        <end position="427"/>
    </location>
</feature>
<dbReference type="GO" id="GO:0005813">
    <property type="term" value="C:centrosome"/>
    <property type="evidence" value="ECO:0007669"/>
    <property type="project" value="UniProtKB-SubCell"/>
</dbReference>
<dbReference type="GO" id="GO:0005829">
    <property type="term" value="C:cytosol"/>
    <property type="evidence" value="ECO:0007669"/>
    <property type="project" value="UniProtKB-SubCell"/>
</dbReference>
<comment type="similarity">
    <text evidence="7">Belongs to the folliculin family.</text>
</comment>
<evidence type="ECO:0000256" key="2">
    <source>
        <dbReference type="ARBA" id="ARBA00004138"/>
    </source>
</evidence>
<evidence type="ECO:0000259" key="16">
    <source>
        <dbReference type="PROSITE" id="PS51834"/>
    </source>
</evidence>
<keyword evidence="12" id="KW-0206">Cytoskeleton</keyword>
<dbReference type="Pfam" id="PF11704">
    <property type="entry name" value="Folliculin"/>
    <property type="match status" value="2"/>
</dbReference>
<keyword evidence="10" id="KW-0963">Cytoplasm</keyword>
<evidence type="ECO:0000256" key="9">
    <source>
        <dbReference type="ARBA" id="ARBA00022468"/>
    </source>
</evidence>
<reference evidence="18" key="1">
    <citation type="submission" date="2020-01" db="EMBL/GenBank/DDBJ databases">
        <title>Draft genome sequence of the Termite Coptotermes fromosanus.</title>
        <authorList>
            <person name="Itakura S."/>
            <person name="Yosikawa Y."/>
            <person name="Umezawa K."/>
        </authorList>
    </citation>
    <scope>NUCLEOTIDE SEQUENCE [LARGE SCALE GENOMIC DNA]</scope>
</reference>
<accession>A0A6L2PJP5</accession>
<dbReference type="PROSITE" id="PS51834">
    <property type="entry name" value="DENN_FLCN_SMCR8"/>
    <property type="match status" value="1"/>
</dbReference>
<dbReference type="Gene3D" id="1.10.10.1730">
    <property type="entry name" value="Folliculin"/>
    <property type="match status" value="1"/>
</dbReference>
<keyword evidence="15" id="KW-0966">Cell projection</keyword>
<evidence type="ECO:0000256" key="4">
    <source>
        <dbReference type="ARBA" id="ARBA00004300"/>
    </source>
</evidence>
<dbReference type="Proteomes" id="UP000502823">
    <property type="component" value="Unassembled WGS sequence"/>
</dbReference>
<dbReference type="GO" id="GO:0005096">
    <property type="term" value="F:GTPase activator activity"/>
    <property type="evidence" value="ECO:0007669"/>
    <property type="project" value="UniProtKB-KW"/>
</dbReference>
<comment type="caution">
    <text evidence="17">The sequence shown here is derived from an EMBL/GenBank/DDBJ whole genome shotgun (WGS) entry which is preliminary data.</text>
</comment>
<dbReference type="Gene3D" id="3.40.50.12430">
    <property type="match status" value="1"/>
</dbReference>
<dbReference type="PANTHER" id="PTHR31441:SF2">
    <property type="entry name" value="FOLLICULIN"/>
    <property type="match status" value="1"/>
</dbReference>
<protein>
    <recommendedName>
        <fullName evidence="8">Folliculin</fullName>
    </recommendedName>
</protein>
<dbReference type="PANTHER" id="PTHR31441">
    <property type="entry name" value="FOLLICULIN FAMILY MEMBER"/>
    <property type="match status" value="1"/>
</dbReference>
<evidence type="ECO:0000256" key="6">
    <source>
        <dbReference type="ARBA" id="ARBA00004656"/>
    </source>
</evidence>
<organism evidence="17 18">
    <name type="scientific">Coptotermes formosanus</name>
    <name type="common">Formosan subterranean termite</name>
    <dbReference type="NCBI Taxonomy" id="36987"/>
    <lineage>
        <taxon>Eukaryota</taxon>
        <taxon>Metazoa</taxon>
        <taxon>Ecdysozoa</taxon>
        <taxon>Arthropoda</taxon>
        <taxon>Hexapoda</taxon>
        <taxon>Insecta</taxon>
        <taxon>Pterygota</taxon>
        <taxon>Neoptera</taxon>
        <taxon>Polyneoptera</taxon>
        <taxon>Dictyoptera</taxon>
        <taxon>Blattodea</taxon>
        <taxon>Blattoidea</taxon>
        <taxon>Termitoidae</taxon>
        <taxon>Rhinotermitidae</taxon>
        <taxon>Coptotermes</taxon>
    </lineage>
</organism>
<gene>
    <name evidence="17" type="ORF">Cfor_07347</name>
</gene>
<evidence type="ECO:0000256" key="5">
    <source>
        <dbReference type="ARBA" id="ARBA00004514"/>
    </source>
</evidence>
<evidence type="ECO:0000313" key="18">
    <source>
        <dbReference type="Proteomes" id="UP000502823"/>
    </source>
</evidence>
<dbReference type="GO" id="GO:0000122">
    <property type="term" value="P:negative regulation of transcription by RNA polymerase II"/>
    <property type="evidence" value="ECO:0007669"/>
    <property type="project" value="TreeGrafter"/>
</dbReference>
<keyword evidence="13" id="KW-0458">Lysosome</keyword>
<evidence type="ECO:0000313" key="17">
    <source>
        <dbReference type="EMBL" id="GFG32811.1"/>
    </source>
</evidence>
<dbReference type="GO" id="GO:1904263">
    <property type="term" value="P:positive regulation of TORC1 signaling"/>
    <property type="evidence" value="ECO:0007669"/>
    <property type="project" value="TreeGrafter"/>
</dbReference>
<keyword evidence="11" id="KW-0472">Membrane</keyword>
<evidence type="ECO:0000256" key="12">
    <source>
        <dbReference type="ARBA" id="ARBA00023212"/>
    </source>
</evidence>
<dbReference type="InterPro" id="IPR037521">
    <property type="entry name" value="FLCN/SMCR8_DENN"/>
</dbReference>
<dbReference type="AlphaFoldDB" id="A0A6L2PJP5"/>
<dbReference type="GO" id="GO:0005765">
    <property type="term" value="C:lysosomal membrane"/>
    <property type="evidence" value="ECO:0007669"/>
    <property type="project" value="UniProtKB-SubCell"/>
</dbReference>
<dbReference type="InterPro" id="IPR032035">
    <property type="entry name" value="Folliculin_DENN"/>
</dbReference>
<dbReference type="InParanoid" id="A0A6L2PJP5"/>
<dbReference type="Pfam" id="PF16692">
    <property type="entry name" value="Folliculin_C"/>
    <property type="match status" value="1"/>
</dbReference>
<evidence type="ECO:0000256" key="10">
    <source>
        <dbReference type="ARBA" id="ARBA00022490"/>
    </source>
</evidence>
<keyword evidence="14" id="KW-0539">Nucleus</keyword>
<dbReference type="FunCoup" id="A0A6L2PJP5">
    <property type="interactions" value="1119"/>
</dbReference>
<dbReference type="InterPro" id="IPR021713">
    <property type="entry name" value="Folliculin"/>
</dbReference>
<keyword evidence="9" id="KW-0343">GTPase activation</keyword>
<evidence type="ECO:0000256" key="7">
    <source>
        <dbReference type="ARBA" id="ARBA00009987"/>
    </source>
</evidence>
<dbReference type="InterPro" id="IPR044886">
    <property type="entry name" value="FLCN_DENN_C_sf"/>
</dbReference>
<evidence type="ECO:0000256" key="14">
    <source>
        <dbReference type="ARBA" id="ARBA00023242"/>
    </source>
</evidence>
<sequence>MNAVISLCHFCELHGPSVLFVTQAFHEPHDPAAEPDVQQPKMCYGSASGRCRALSTNMPVSCEACQSLDPKQKFLCNDHEGRISYLSAQQAIQHDVAALVRQACIRSLSCEVYECEQAECPQRALRLRAAHTSSDGKHQQQRMSRSLVELTADKEVFPWLHLKFTWLLKAGADRLAEKIVEGLPTPNLYNHQDTEEGFTLVTAKQVHSPVLELEASASHDANPLAPVIHNVRHLREILGPTAFLSLAYSLMVGRQLILRGKPSGLIASIASCLTVLVPRSCYRAVLNSDQYLDVSYCNILGVEPQVAVPQPSPDVLRLDVLQSDDHADQSDVKKYIYKITWADKLPRKCPTLLLAMEKAIENTKLNDSAMHYHFIALKQEWLGIAKVVQHVQQWNPGQPQDVTSLLQAMGAQEQDQGLLEFWGASAAYSEH</sequence>
<evidence type="ECO:0000256" key="11">
    <source>
        <dbReference type="ARBA" id="ARBA00023136"/>
    </source>
</evidence>
<dbReference type="OrthoDB" id="5599713at2759"/>
<dbReference type="InterPro" id="IPR037520">
    <property type="entry name" value="Folliculin/SMCR8_longin"/>
</dbReference>
<proteinExistence type="inferred from homology"/>
<evidence type="ECO:0000256" key="1">
    <source>
        <dbReference type="ARBA" id="ARBA00004123"/>
    </source>
</evidence>
<comment type="subcellular location">
    <subcellularLocation>
        <location evidence="2">Cell projection</location>
        <location evidence="2">Cilium</location>
    </subcellularLocation>
    <subcellularLocation>
        <location evidence="4">Cytoplasm</location>
        <location evidence="4">Cytoskeleton</location>
        <location evidence="4">Microtubule organizing center</location>
        <location evidence="4">Centrosome</location>
    </subcellularLocation>
    <subcellularLocation>
        <location evidence="3">Cytoplasm</location>
        <location evidence="3">Cytoskeleton</location>
        <location evidence="3">Spindle</location>
    </subcellularLocation>
    <subcellularLocation>
        <location evidence="5">Cytoplasm</location>
        <location evidence="5">Cytosol</location>
    </subcellularLocation>
    <subcellularLocation>
        <location evidence="6">Lysosome membrane</location>
    </subcellularLocation>
    <subcellularLocation>
        <location evidence="1">Nucleus</location>
    </subcellularLocation>
</comment>
<evidence type="ECO:0000256" key="13">
    <source>
        <dbReference type="ARBA" id="ARBA00023228"/>
    </source>
</evidence>
<evidence type="ECO:0000256" key="3">
    <source>
        <dbReference type="ARBA" id="ARBA00004186"/>
    </source>
</evidence>
<dbReference type="GO" id="GO:0005634">
    <property type="term" value="C:nucleus"/>
    <property type="evidence" value="ECO:0007669"/>
    <property type="project" value="UniProtKB-SubCell"/>
</dbReference>
<keyword evidence="18" id="KW-1185">Reference proteome</keyword>
<name>A0A6L2PJP5_COPFO</name>
<evidence type="ECO:0000256" key="8">
    <source>
        <dbReference type="ARBA" id="ARBA00021824"/>
    </source>
</evidence>
<evidence type="ECO:0000256" key="15">
    <source>
        <dbReference type="ARBA" id="ARBA00023273"/>
    </source>
</evidence>
<dbReference type="EMBL" id="BLKM01008216">
    <property type="protein sequence ID" value="GFG32811.1"/>
    <property type="molecule type" value="Genomic_DNA"/>
</dbReference>